<accession>A0A0M3KF47</accession>
<proteinExistence type="predicted"/>
<dbReference type="InterPro" id="IPR038412">
    <property type="entry name" value="Pepsin-I3_sf"/>
</dbReference>
<feature type="domain" description="Pepsin inhibitor-3-like repeated" evidence="1">
    <location>
        <begin position="16"/>
        <end position="52"/>
    </location>
</feature>
<evidence type="ECO:0000313" key="3">
    <source>
        <dbReference type="Proteomes" id="UP000267096"/>
    </source>
</evidence>
<dbReference type="InterPro" id="IPR010480">
    <property type="entry name" value="Pepsin-I3"/>
</dbReference>
<dbReference type="Pfam" id="PF06394">
    <property type="entry name" value="Pepsin-I3"/>
    <property type="match status" value="1"/>
</dbReference>
<evidence type="ECO:0000313" key="2">
    <source>
        <dbReference type="EMBL" id="VDK66985.1"/>
    </source>
</evidence>
<dbReference type="AlphaFoldDB" id="A0A0M3KF47"/>
<keyword evidence="3" id="KW-1185">Reference proteome</keyword>
<evidence type="ECO:0000313" key="4">
    <source>
        <dbReference type="WBParaSite" id="ASIM_0001960601-mRNA-1"/>
    </source>
</evidence>
<gene>
    <name evidence="2" type="ORF">ASIM_LOCUS18996</name>
</gene>
<dbReference type="SUPFAM" id="SSF55149">
    <property type="entry name" value="Pepsin inhibitor-3"/>
    <property type="match status" value="1"/>
</dbReference>
<name>A0A0M3KF47_ANISI</name>
<reference evidence="4" key="1">
    <citation type="submission" date="2017-02" db="UniProtKB">
        <authorList>
            <consortium name="WormBaseParasite"/>
        </authorList>
    </citation>
    <scope>IDENTIFICATION</scope>
</reference>
<dbReference type="Gene3D" id="3.30.1120.50">
    <property type="entry name" value="Pepsin inhibitor-3"/>
    <property type="match status" value="1"/>
</dbReference>
<protein>
    <submittedName>
        <fullName evidence="4">Pepsin-I3 domain-containing protein</fullName>
    </submittedName>
</protein>
<dbReference type="EMBL" id="UYRR01036424">
    <property type="protein sequence ID" value="VDK66985.1"/>
    <property type="molecule type" value="Genomic_DNA"/>
</dbReference>
<dbReference type="Proteomes" id="UP000267096">
    <property type="component" value="Unassembled WGS sequence"/>
</dbReference>
<dbReference type="WBParaSite" id="ASIM_0001960601-mRNA-1">
    <property type="protein sequence ID" value="ASIM_0001960601-mRNA-1"/>
    <property type="gene ID" value="ASIM_0001960601"/>
</dbReference>
<sequence>MLRKAFTFPDFCPTFQGDQLYRNGQLVRTLTAADQRELAVYNSKVQQINLQMNEFRKQMNAVFGPGGSFQRSFQGPFWNNRNRPAPTTMPLLPVEETKPIPEMPFPDPPAFCYEGH</sequence>
<reference evidence="2 3" key="2">
    <citation type="submission" date="2018-11" db="EMBL/GenBank/DDBJ databases">
        <authorList>
            <consortium name="Pathogen Informatics"/>
        </authorList>
    </citation>
    <scope>NUCLEOTIDE SEQUENCE [LARGE SCALE GENOMIC DNA]</scope>
</reference>
<evidence type="ECO:0000259" key="1">
    <source>
        <dbReference type="Pfam" id="PF06394"/>
    </source>
</evidence>
<organism evidence="4">
    <name type="scientific">Anisakis simplex</name>
    <name type="common">Herring worm</name>
    <dbReference type="NCBI Taxonomy" id="6269"/>
    <lineage>
        <taxon>Eukaryota</taxon>
        <taxon>Metazoa</taxon>
        <taxon>Ecdysozoa</taxon>
        <taxon>Nematoda</taxon>
        <taxon>Chromadorea</taxon>
        <taxon>Rhabditida</taxon>
        <taxon>Spirurina</taxon>
        <taxon>Ascaridomorpha</taxon>
        <taxon>Ascaridoidea</taxon>
        <taxon>Anisakidae</taxon>
        <taxon>Anisakis</taxon>
        <taxon>Anisakis simplex complex</taxon>
    </lineage>
</organism>